<proteinExistence type="predicted"/>
<dbReference type="Proteomes" id="UP000273083">
    <property type="component" value="Unassembled WGS sequence"/>
</dbReference>
<keyword evidence="1" id="KW-0812">Transmembrane</keyword>
<accession>A0A3N1XUM0</accession>
<keyword evidence="3" id="KW-1185">Reference proteome</keyword>
<feature type="transmembrane region" description="Helical" evidence="1">
    <location>
        <begin position="29"/>
        <end position="49"/>
    </location>
</feature>
<sequence length="54" mass="5841">MDILVAFTTTLLTIAILSNLKLAKTSIQLMLVGIEMTIIGAVYISISALPHRLN</sequence>
<comment type="caution">
    <text evidence="2">The sequence shown here is derived from an EMBL/GenBank/DDBJ whole genome shotgun (WGS) entry which is preliminary data.</text>
</comment>
<evidence type="ECO:0000313" key="3">
    <source>
        <dbReference type="Proteomes" id="UP000273083"/>
    </source>
</evidence>
<protein>
    <submittedName>
        <fullName evidence="2">Uncharacterized protein</fullName>
    </submittedName>
</protein>
<keyword evidence="1" id="KW-1133">Transmembrane helix</keyword>
<dbReference type="AlphaFoldDB" id="A0A3N1XUM0"/>
<reference evidence="2 3" key="1">
    <citation type="submission" date="2018-11" db="EMBL/GenBank/DDBJ databases">
        <title>Genomic Encyclopedia of Type Strains, Phase IV (KMG-IV): sequencing the most valuable type-strain genomes for metagenomic binning, comparative biology and taxonomic classification.</title>
        <authorList>
            <person name="Goeker M."/>
        </authorList>
    </citation>
    <scope>NUCLEOTIDE SEQUENCE [LARGE SCALE GENOMIC DNA]</scope>
    <source>
        <strain evidence="2 3">DSM 26537</strain>
    </source>
</reference>
<name>A0A3N1XUM0_9FIRM</name>
<organism evidence="2 3">
    <name type="scientific">Mobilisporobacter senegalensis</name>
    <dbReference type="NCBI Taxonomy" id="1329262"/>
    <lineage>
        <taxon>Bacteria</taxon>
        <taxon>Bacillati</taxon>
        <taxon>Bacillota</taxon>
        <taxon>Clostridia</taxon>
        <taxon>Lachnospirales</taxon>
        <taxon>Lachnospiraceae</taxon>
        <taxon>Mobilisporobacter</taxon>
    </lineage>
</organism>
<keyword evidence="1" id="KW-0472">Membrane</keyword>
<evidence type="ECO:0000256" key="1">
    <source>
        <dbReference type="SAM" id="Phobius"/>
    </source>
</evidence>
<evidence type="ECO:0000313" key="2">
    <source>
        <dbReference type="EMBL" id="ROR28597.1"/>
    </source>
</evidence>
<dbReference type="EMBL" id="RJVG01000004">
    <property type="protein sequence ID" value="ROR28597.1"/>
    <property type="molecule type" value="Genomic_DNA"/>
</dbReference>
<gene>
    <name evidence="2" type="ORF">EDD66_104184</name>
</gene>